<dbReference type="Pfam" id="PF23619">
    <property type="entry name" value="Ig_VWA7"/>
    <property type="match status" value="1"/>
</dbReference>
<evidence type="ECO:0000313" key="11">
    <source>
        <dbReference type="Proteomes" id="UP000034805"/>
    </source>
</evidence>
<evidence type="ECO:0000256" key="4">
    <source>
        <dbReference type="ARBA" id="ARBA00023180"/>
    </source>
</evidence>
<dbReference type="InterPro" id="IPR057615">
    <property type="entry name" value="Ig_VWA7"/>
</dbReference>
<feature type="domain" description="Hemicentin-1-like von Willebrand factor A" evidence="8">
    <location>
        <begin position="58"/>
        <end position="103"/>
    </location>
</feature>
<comment type="subcellular location">
    <subcellularLocation>
        <location evidence="1">Secreted</location>
    </subcellularLocation>
</comment>
<dbReference type="InterPro" id="IPR052577">
    <property type="entry name" value="VWA7"/>
</dbReference>
<evidence type="ECO:0000259" key="6">
    <source>
        <dbReference type="Pfam" id="PF23560"/>
    </source>
</evidence>
<gene>
    <name evidence="10" type="ORF">Z043_124371</name>
</gene>
<dbReference type="InterPro" id="IPR056862">
    <property type="entry name" value="VWA7_N"/>
</dbReference>
<accession>A0A0N8JVD8</accession>
<feature type="domain" description="VWA7 Ig-like" evidence="7">
    <location>
        <begin position="571"/>
        <end position="615"/>
    </location>
</feature>
<dbReference type="Pfam" id="PF23560">
    <property type="entry name" value="GBD_Hemicentin"/>
    <property type="match status" value="1"/>
</dbReference>
<evidence type="ECO:0000256" key="1">
    <source>
        <dbReference type="ARBA" id="ARBA00004613"/>
    </source>
</evidence>
<feature type="domain" description="Hemicentin-1-like von Willebrand factor A" evidence="8">
    <location>
        <begin position="156"/>
        <end position="198"/>
    </location>
</feature>
<protein>
    <submittedName>
        <fullName evidence="10">Uncharacterized protein</fullName>
    </submittedName>
</protein>
<evidence type="ECO:0000259" key="7">
    <source>
        <dbReference type="Pfam" id="PF23619"/>
    </source>
</evidence>
<feature type="non-terminal residue" evidence="10">
    <location>
        <position position="654"/>
    </location>
</feature>
<proteinExistence type="predicted"/>
<dbReference type="PANTHER" id="PTHR14905:SF18">
    <property type="entry name" value="VON WILLEBRAND FACTOR A DOMAIN-CONTAINING 10, TANDEM DUPLICATE 1-RELATED"/>
    <property type="match status" value="1"/>
</dbReference>
<feature type="non-terminal residue" evidence="10">
    <location>
        <position position="1"/>
    </location>
</feature>
<dbReference type="GO" id="GO:0005576">
    <property type="term" value="C:extracellular region"/>
    <property type="evidence" value="ECO:0007669"/>
    <property type="project" value="UniProtKB-SubCell"/>
</dbReference>
<keyword evidence="2" id="KW-0964">Secreted</keyword>
<keyword evidence="5" id="KW-1133">Transmembrane helix</keyword>
<evidence type="ECO:0000259" key="9">
    <source>
        <dbReference type="Pfam" id="PF25107"/>
    </source>
</evidence>
<feature type="transmembrane region" description="Helical" evidence="5">
    <location>
        <begin position="622"/>
        <end position="642"/>
    </location>
</feature>
<comment type="caution">
    <text evidence="10">The sequence shown here is derived from an EMBL/GenBank/DDBJ whole genome shotgun (WGS) entry which is preliminary data.</text>
</comment>
<dbReference type="Proteomes" id="UP000034805">
    <property type="component" value="Unassembled WGS sequence"/>
</dbReference>
<evidence type="ECO:0000256" key="5">
    <source>
        <dbReference type="SAM" id="Phobius"/>
    </source>
</evidence>
<dbReference type="InterPro" id="IPR056475">
    <property type="entry name" value="GBD_Hemicentin/VWA7"/>
</dbReference>
<reference evidence="10 11" key="1">
    <citation type="submission" date="2015-08" db="EMBL/GenBank/DDBJ databases">
        <title>The genome of the Asian arowana (Scleropages formosus).</title>
        <authorList>
            <person name="Tan M.H."/>
            <person name="Gan H.M."/>
            <person name="Croft L.J."/>
            <person name="Austin C.M."/>
        </authorList>
    </citation>
    <scope>NUCLEOTIDE SEQUENCE [LARGE SCALE GENOMIC DNA]</scope>
    <source>
        <strain evidence="10">Aro1</strain>
    </source>
</reference>
<keyword evidence="4" id="KW-0325">Glycoprotein</keyword>
<dbReference type="EMBL" id="JARO02015248">
    <property type="protein sequence ID" value="KPP57857.1"/>
    <property type="molecule type" value="Genomic_DNA"/>
</dbReference>
<dbReference type="PANTHER" id="PTHR14905">
    <property type="entry name" value="NG37"/>
    <property type="match status" value="1"/>
</dbReference>
<evidence type="ECO:0000256" key="3">
    <source>
        <dbReference type="ARBA" id="ARBA00022729"/>
    </source>
</evidence>
<dbReference type="InterPro" id="IPR056861">
    <property type="entry name" value="HMCN1-like_VWA"/>
</dbReference>
<feature type="domain" description="Hemicentin/VWA7 galactose-binding" evidence="6">
    <location>
        <begin position="277"/>
        <end position="373"/>
    </location>
</feature>
<evidence type="ECO:0000256" key="2">
    <source>
        <dbReference type="ARBA" id="ARBA00022525"/>
    </source>
</evidence>
<dbReference type="AlphaFoldDB" id="A0A0N8JVD8"/>
<sequence>SPVGGINKDKTSASHGHLHSTAAEVATNATVQLLEDIRVSVGDSSFLRLMGITRSSVLCFVIDTTGGMSDVIKEAKRVASSIIDSTQGTANEPSDYILVAFNSSSASITFHFWRTAQNLLVMTLGKYFCLTVVHLLSTSVSQCLDIQMSDPSARTRMALRAVPASSYIFVFADAPAKDSYLMSTVTALIESTRSVVSTSVAISRPTLLLPVSVLPRVSRVNFMLTNPIVSRRRRSYGAEYVSRELAQASGGLAIEVAAASLPQATNVIVDSTTSALATLLQATRNPGKADDFSFVVDTSVQNMIMYITGSSLSFTLQNPSGVSQSSGVTNGPLGTIQAVGNLYRVQLNQQVGPWRVSISSNQPYSLKVTGQSSINFRFDFVKTFSEPVSGYIVTKSRPNTGGNATLLLTVISSSTVNVTEVSLVEVLGSGKVNGTIKSLGQGDYLVSVDKVPDFQFGVRLAGLLDSSTQSSNALFQRQSNTQPRSSNLTVTVYTVRDALAGTVDVGVTKVHVPLSLSHPSFKQCHLLSSSQAQNNSILQPGSQDCDAFQELHVWIDVCCNERHFDLLNLVNGSAQGVVSLSVPANTPFFGSDTTVSIVAESPGTNDTNYVVLRLSGAAEAPILTLSLGLWPGCATVTFSNFFDSAKKKYRRGNE</sequence>
<dbReference type="Pfam" id="PF25107">
    <property type="entry name" value="VWA7_N"/>
    <property type="match status" value="1"/>
</dbReference>
<name>A0A0N8JVD8_SCLFO</name>
<dbReference type="Pfam" id="PF25106">
    <property type="entry name" value="VWA_4"/>
    <property type="match status" value="2"/>
</dbReference>
<keyword evidence="5" id="KW-0812">Transmembrane</keyword>
<organism evidence="10 11">
    <name type="scientific">Scleropages formosus</name>
    <name type="common">Asian bonytongue</name>
    <name type="synonym">Osteoglossum formosum</name>
    <dbReference type="NCBI Taxonomy" id="113540"/>
    <lineage>
        <taxon>Eukaryota</taxon>
        <taxon>Metazoa</taxon>
        <taxon>Chordata</taxon>
        <taxon>Craniata</taxon>
        <taxon>Vertebrata</taxon>
        <taxon>Euteleostomi</taxon>
        <taxon>Actinopterygii</taxon>
        <taxon>Neopterygii</taxon>
        <taxon>Teleostei</taxon>
        <taxon>Osteoglossocephala</taxon>
        <taxon>Osteoglossomorpha</taxon>
        <taxon>Osteoglossiformes</taxon>
        <taxon>Osteoglossidae</taxon>
        <taxon>Scleropages</taxon>
    </lineage>
</organism>
<evidence type="ECO:0000259" key="8">
    <source>
        <dbReference type="Pfam" id="PF25106"/>
    </source>
</evidence>
<evidence type="ECO:0000313" key="10">
    <source>
        <dbReference type="EMBL" id="KPP57857.1"/>
    </source>
</evidence>
<keyword evidence="3" id="KW-0732">Signal</keyword>
<keyword evidence="5" id="KW-0472">Membrane</keyword>
<feature type="domain" description="VWA7 N-terminal" evidence="9">
    <location>
        <begin position="2"/>
        <end position="47"/>
    </location>
</feature>